<sequence>MYSDRSLATLLRALQNGSDEQDVSRLLGPATTLLTLLSNPLNVTLLTSQLLSARSIWERPDGLRTTIRILSIFNSTAIQFVRQEESAVPSSNLSTRSTLSREEWAIAVIKGADERSPRWRHLCVLAGLLVGFEGRRERNLSHSLRRTLESATVKAVNLALQEGEASNDFAANSMAIILSYVFDLLSDGEKMSLNDDLLLPILVQASFFTKEGLHSGYFLSTIDADVVQSAERKFDWSARSSTYMQCQRMATGPMVASLGSLSRLIAFSAENVQDVDLLFTMVKDLSTFTRSLCVQWRQNKLSEIDITEEAMYLSERTLRMTLPLLWRTLKSTMFATVIVLRSLLGRVLEDARIPVDGAIDILSQYPVQTEAFLQDIRPTSAGSIPQHPLDRCHDLYFLNTAEHFTVVLSPELNEQLLIGAATPYLGLGSDPRLLEIFEAAHSVMLALLSAPQNSDLLARHIHPYVDALFKVFPQNLSLRQFRMAIKTLIRITSPPAPISESQPMLPSTLLELVRFRLEAASPKLLQAQTTSDASPKAAEQSLFSEQSVLLLTLIDALPFLPIDQLEDWLPLTAEALNTIQDANQLQICRQRLWDVISKGEMDVDRSALCVTWWGTGGGRETVLYGRDQQEEGPFMSGGLQETSKL</sequence>
<dbReference type="InterPro" id="IPR055334">
    <property type="entry name" value="PEX8-like"/>
</dbReference>
<dbReference type="PANTHER" id="PTHR39214">
    <property type="entry name" value="MICROBODY (PEROXISOME) BIOGENESIS PROTEIN PEROXIN 8 (EUROFUNG)"/>
    <property type="match status" value="1"/>
</dbReference>
<keyword evidence="2" id="KW-1185">Reference proteome</keyword>
<dbReference type="Pfam" id="PF26001">
    <property type="entry name" value="Pex8"/>
    <property type="match status" value="1"/>
</dbReference>
<organism evidence="1 2">
    <name type="scientific">Lepraria neglecta</name>
    <dbReference type="NCBI Taxonomy" id="209136"/>
    <lineage>
        <taxon>Eukaryota</taxon>
        <taxon>Fungi</taxon>
        <taxon>Dikarya</taxon>
        <taxon>Ascomycota</taxon>
        <taxon>Pezizomycotina</taxon>
        <taxon>Lecanoromycetes</taxon>
        <taxon>OSLEUM clade</taxon>
        <taxon>Lecanoromycetidae</taxon>
        <taxon>Lecanorales</taxon>
        <taxon>Lecanorineae</taxon>
        <taxon>Stereocaulaceae</taxon>
        <taxon>Lepraria</taxon>
    </lineage>
</organism>
<dbReference type="Proteomes" id="UP001276659">
    <property type="component" value="Unassembled WGS sequence"/>
</dbReference>
<evidence type="ECO:0000313" key="2">
    <source>
        <dbReference type="Proteomes" id="UP001276659"/>
    </source>
</evidence>
<dbReference type="AlphaFoldDB" id="A0AAD9ZEC9"/>
<dbReference type="EMBL" id="JASNWA010000004">
    <property type="protein sequence ID" value="KAK3176958.1"/>
    <property type="molecule type" value="Genomic_DNA"/>
</dbReference>
<dbReference type="PANTHER" id="PTHR39214:SF1">
    <property type="entry name" value="MICROBODY (PEROXISOME) BIOGENESIS PROTEIN PEROXIN 8 (EUROFUNG)"/>
    <property type="match status" value="1"/>
</dbReference>
<accession>A0AAD9ZEC9</accession>
<evidence type="ECO:0000313" key="1">
    <source>
        <dbReference type="EMBL" id="KAK3176958.1"/>
    </source>
</evidence>
<proteinExistence type="predicted"/>
<protein>
    <recommendedName>
        <fullName evidence="3">Peroxisomal membrane protein PEX17</fullName>
    </recommendedName>
</protein>
<comment type="caution">
    <text evidence="1">The sequence shown here is derived from an EMBL/GenBank/DDBJ whole genome shotgun (WGS) entry which is preliminary data.</text>
</comment>
<evidence type="ECO:0008006" key="3">
    <source>
        <dbReference type="Google" id="ProtNLM"/>
    </source>
</evidence>
<name>A0AAD9ZEC9_9LECA</name>
<reference evidence="1" key="1">
    <citation type="submission" date="2022-11" db="EMBL/GenBank/DDBJ databases">
        <title>Chromosomal genome sequence assembly and mating type (MAT) locus characterization of the leprose asexual lichenized fungus Lepraria neglecta (Nyl.) Erichsen.</title>
        <authorList>
            <person name="Allen J.L."/>
            <person name="Pfeffer B."/>
        </authorList>
    </citation>
    <scope>NUCLEOTIDE SEQUENCE</scope>
    <source>
        <strain evidence="1">Allen 5258</strain>
    </source>
</reference>
<gene>
    <name evidence="1" type="ORF">OEA41_008284</name>
</gene>